<dbReference type="InterPro" id="IPR050855">
    <property type="entry name" value="NDM-1-like"/>
</dbReference>
<sequence length="354" mass="38141">MLPNVCSGGIKSFGALALIMSCCASTYARAQQSPAASDAASAKPGVPDIAPIGVPVAKFLDIPEAARGPRIDPSKGFRIEKLGEGLYLVTDSFYQSMFMVYETGVVVVDAPPSYAGKIGQAIASVTNKPVTHLIYSHAHIDHIGGAGTLGGHPIVIAQDETARLLRRAADPDRPLPTVTFAKSYTLKVGSQLLELSYPGNGHEPGNIQIYAPAQKTLMYVDVVFPGWIPFRRFGVAQDVPGYFQQVRDLDRHPFEKLVGGHVNRIGTHADVKLQIAFDDDIKAAVGAALKSEPFGPVPNSADAGNQWAVIADYTGRVARTCVATMTPRWKDRIAGFDTFIWDQCYAMEQSLRVD</sequence>
<keyword evidence="4" id="KW-1185">Reference proteome</keyword>
<feature type="signal peptide" evidence="1">
    <location>
        <begin position="1"/>
        <end position="30"/>
    </location>
</feature>
<dbReference type="Proteomes" id="UP001165565">
    <property type="component" value="Unassembled WGS sequence"/>
</dbReference>
<keyword evidence="1" id="KW-0732">Signal</keyword>
<dbReference type="CDD" id="cd16276">
    <property type="entry name" value="metallo-hydrolase-like_MBL-fold"/>
    <property type="match status" value="1"/>
</dbReference>
<proteinExistence type="predicted"/>
<accession>A0AA42CRY4</accession>
<evidence type="ECO:0000313" key="4">
    <source>
        <dbReference type="Proteomes" id="UP001165565"/>
    </source>
</evidence>
<dbReference type="RefSeq" id="WP_265270461.1">
    <property type="nucleotide sequence ID" value="NZ_JANFAV010000015.1"/>
</dbReference>
<dbReference type="SUPFAM" id="SSF56281">
    <property type="entry name" value="Metallo-hydrolase/oxidoreductase"/>
    <property type="match status" value="1"/>
</dbReference>
<reference evidence="3" key="1">
    <citation type="submission" date="2022-06" db="EMBL/GenBank/DDBJ databases">
        <title>Sphingomonas sp. nov. isolated from rhizosphere soil of tomato.</title>
        <authorList>
            <person name="Dong H."/>
            <person name="Gao R."/>
        </authorList>
    </citation>
    <scope>NUCLEOTIDE SEQUENCE</scope>
    <source>
        <strain evidence="3">MMSM24</strain>
    </source>
</reference>
<dbReference type="EMBL" id="JANFAV010000015">
    <property type="protein sequence ID" value="MCW6536749.1"/>
    <property type="molecule type" value="Genomic_DNA"/>
</dbReference>
<organism evidence="3 4">
    <name type="scientific">Sphingomonas lycopersici</name>
    <dbReference type="NCBI Taxonomy" id="2951807"/>
    <lineage>
        <taxon>Bacteria</taxon>
        <taxon>Pseudomonadati</taxon>
        <taxon>Pseudomonadota</taxon>
        <taxon>Alphaproteobacteria</taxon>
        <taxon>Sphingomonadales</taxon>
        <taxon>Sphingomonadaceae</taxon>
        <taxon>Sphingomonas</taxon>
    </lineage>
</organism>
<evidence type="ECO:0000313" key="3">
    <source>
        <dbReference type="EMBL" id="MCW6536749.1"/>
    </source>
</evidence>
<gene>
    <name evidence="3" type="ORF">NEE01_18380</name>
</gene>
<dbReference type="InterPro" id="IPR036866">
    <property type="entry name" value="RibonucZ/Hydroxyglut_hydro"/>
</dbReference>
<protein>
    <submittedName>
        <fullName evidence="3">MBL fold metallo-hydrolase</fullName>
    </submittedName>
</protein>
<dbReference type="PANTHER" id="PTHR42951">
    <property type="entry name" value="METALLO-BETA-LACTAMASE DOMAIN-CONTAINING"/>
    <property type="match status" value="1"/>
</dbReference>
<feature type="domain" description="Metallo-beta-lactamase" evidence="2">
    <location>
        <begin position="94"/>
        <end position="261"/>
    </location>
</feature>
<comment type="caution">
    <text evidence="3">The sequence shown here is derived from an EMBL/GenBank/DDBJ whole genome shotgun (WGS) entry which is preliminary data.</text>
</comment>
<feature type="chain" id="PRO_5041459928" evidence="1">
    <location>
        <begin position="31"/>
        <end position="354"/>
    </location>
</feature>
<dbReference type="PANTHER" id="PTHR42951:SF22">
    <property type="entry name" value="METALLO BETA-LACTAMASE SUPERFAMILY LIPOPROTEIN"/>
    <property type="match status" value="1"/>
</dbReference>
<evidence type="ECO:0000256" key="1">
    <source>
        <dbReference type="SAM" id="SignalP"/>
    </source>
</evidence>
<dbReference type="Pfam" id="PF00753">
    <property type="entry name" value="Lactamase_B"/>
    <property type="match status" value="1"/>
</dbReference>
<dbReference type="AlphaFoldDB" id="A0AA42CRY4"/>
<dbReference type="InterPro" id="IPR001279">
    <property type="entry name" value="Metallo-B-lactamas"/>
</dbReference>
<dbReference type="SMART" id="SM00849">
    <property type="entry name" value="Lactamase_B"/>
    <property type="match status" value="1"/>
</dbReference>
<evidence type="ECO:0000259" key="2">
    <source>
        <dbReference type="SMART" id="SM00849"/>
    </source>
</evidence>
<name>A0AA42CRY4_9SPHN</name>
<dbReference type="Gene3D" id="3.60.15.10">
    <property type="entry name" value="Ribonuclease Z/Hydroxyacylglutathione hydrolase-like"/>
    <property type="match status" value="1"/>
</dbReference>